<comment type="similarity">
    <text evidence="2 9">Belongs to the uroporphyrinogen-III synthase family.</text>
</comment>
<evidence type="ECO:0000256" key="3">
    <source>
        <dbReference type="ARBA" id="ARBA00013109"/>
    </source>
</evidence>
<evidence type="ECO:0000256" key="1">
    <source>
        <dbReference type="ARBA" id="ARBA00004772"/>
    </source>
</evidence>
<evidence type="ECO:0000256" key="6">
    <source>
        <dbReference type="ARBA" id="ARBA00037589"/>
    </source>
</evidence>
<dbReference type="CDD" id="cd06578">
    <property type="entry name" value="HemD"/>
    <property type="match status" value="1"/>
</dbReference>
<dbReference type="SUPFAM" id="SSF69618">
    <property type="entry name" value="HemD-like"/>
    <property type="match status" value="1"/>
</dbReference>
<keyword evidence="12" id="KW-1185">Reference proteome</keyword>
<evidence type="ECO:0000256" key="8">
    <source>
        <dbReference type="ARBA" id="ARBA00048617"/>
    </source>
</evidence>
<dbReference type="STRING" id="152573.SAMN04488051_10715"/>
<feature type="domain" description="Tetrapyrrole biosynthesis uroporphyrinogen III synthase" evidence="10">
    <location>
        <begin position="18"/>
        <end position="223"/>
    </location>
</feature>
<evidence type="ECO:0000256" key="4">
    <source>
        <dbReference type="ARBA" id="ARBA00023239"/>
    </source>
</evidence>
<dbReference type="RefSeq" id="WP_091343806.1">
    <property type="nucleotide sequence ID" value="NZ_FNRM01000007.1"/>
</dbReference>
<accession>A0A1H4EG90</accession>
<dbReference type="InterPro" id="IPR036108">
    <property type="entry name" value="4pyrrol_syn_uPrphyn_synt_sf"/>
</dbReference>
<evidence type="ECO:0000256" key="2">
    <source>
        <dbReference type="ARBA" id="ARBA00008133"/>
    </source>
</evidence>
<keyword evidence="4 9" id="KW-0456">Lyase</keyword>
<proteinExistence type="inferred from homology"/>
<comment type="pathway">
    <text evidence="1 9">Porphyrin-containing compound metabolism; protoporphyrin-IX biosynthesis; coproporphyrinogen-III from 5-aminolevulinate: step 3/4.</text>
</comment>
<evidence type="ECO:0000313" key="12">
    <source>
        <dbReference type="Proteomes" id="UP000198773"/>
    </source>
</evidence>
<dbReference type="InterPro" id="IPR039793">
    <property type="entry name" value="UROS/Hem4"/>
</dbReference>
<dbReference type="PANTHER" id="PTHR38042:SF1">
    <property type="entry name" value="UROPORPHYRINOGEN-III SYNTHASE, CHLOROPLASTIC"/>
    <property type="match status" value="1"/>
</dbReference>
<dbReference type="GO" id="GO:0004852">
    <property type="term" value="F:uroporphyrinogen-III synthase activity"/>
    <property type="evidence" value="ECO:0007669"/>
    <property type="project" value="UniProtKB-UniRule"/>
</dbReference>
<dbReference type="PANTHER" id="PTHR38042">
    <property type="entry name" value="UROPORPHYRINOGEN-III SYNTHASE, CHLOROPLASTIC"/>
    <property type="match status" value="1"/>
</dbReference>
<evidence type="ECO:0000256" key="5">
    <source>
        <dbReference type="ARBA" id="ARBA00023244"/>
    </source>
</evidence>
<dbReference type="Pfam" id="PF02602">
    <property type="entry name" value="HEM4"/>
    <property type="match status" value="1"/>
</dbReference>
<dbReference type="InterPro" id="IPR003754">
    <property type="entry name" value="4pyrrol_synth_uPrphyn_synth"/>
</dbReference>
<keyword evidence="5 9" id="KW-0627">Porphyrin biosynthesis</keyword>
<comment type="catalytic activity">
    <reaction evidence="8 9">
        <text>hydroxymethylbilane = uroporphyrinogen III + H2O</text>
        <dbReference type="Rhea" id="RHEA:18965"/>
        <dbReference type="ChEBI" id="CHEBI:15377"/>
        <dbReference type="ChEBI" id="CHEBI:57308"/>
        <dbReference type="ChEBI" id="CHEBI:57845"/>
        <dbReference type="EC" id="4.2.1.75"/>
    </reaction>
</comment>
<dbReference type="UniPathway" id="UPA00251">
    <property type="reaction ID" value="UER00320"/>
</dbReference>
<dbReference type="EMBL" id="FNRM01000007">
    <property type="protein sequence ID" value="SEA84091.1"/>
    <property type="molecule type" value="Genomic_DNA"/>
</dbReference>
<dbReference type="Gene3D" id="3.40.50.10090">
    <property type="match status" value="2"/>
</dbReference>
<protein>
    <recommendedName>
        <fullName evidence="7 9">Uroporphyrinogen-III synthase</fullName>
        <ecNumber evidence="3 9">4.2.1.75</ecNumber>
    </recommendedName>
</protein>
<dbReference type="Proteomes" id="UP000198773">
    <property type="component" value="Unassembled WGS sequence"/>
</dbReference>
<dbReference type="EC" id="4.2.1.75" evidence="3 9"/>
<evidence type="ECO:0000259" key="10">
    <source>
        <dbReference type="Pfam" id="PF02602"/>
    </source>
</evidence>
<sequence length="248" mass="27706">MSAQTLLITRPAGKADALLAGLDELGLVYLYQPLIATQLVPVKPKELQWLQQADQLVFVSVSAVTSLQQQLDASELKAPLRAVGQTTATVLQQWTGREVLYPDDQRSEGVLSMPCMQQVDGQNIVIVRGQSGRELMKQGLQQRGARVRYVQSYHRLPIELDGEALFAIWQQQVSCILVTSEEILRRLFSLLPVTGHDWLRSRHWILVSPRMHDSALALGIPVSKIILADNANDSALMAAICHYKRDYL</sequence>
<evidence type="ECO:0000256" key="9">
    <source>
        <dbReference type="RuleBase" id="RU366031"/>
    </source>
</evidence>
<dbReference type="GO" id="GO:0006782">
    <property type="term" value="P:protoporphyrinogen IX biosynthetic process"/>
    <property type="evidence" value="ECO:0007669"/>
    <property type="project" value="UniProtKB-UniRule"/>
</dbReference>
<organism evidence="11 12">
    <name type="scientific">Alkalimonas amylolytica</name>
    <dbReference type="NCBI Taxonomy" id="152573"/>
    <lineage>
        <taxon>Bacteria</taxon>
        <taxon>Pseudomonadati</taxon>
        <taxon>Pseudomonadota</taxon>
        <taxon>Gammaproteobacteria</taxon>
        <taxon>Alkalimonas</taxon>
    </lineage>
</organism>
<evidence type="ECO:0000256" key="7">
    <source>
        <dbReference type="ARBA" id="ARBA00040167"/>
    </source>
</evidence>
<evidence type="ECO:0000313" key="11">
    <source>
        <dbReference type="EMBL" id="SEA84091.1"/>
    </source>
</evidence>
<dbReference type="OrthoDB" id="9787650at2"/>
<reference evidence="11 12" key="1">
    <citation type="submission" date="2016-10" db="EMBL/GenBank/DDBJ databases">
        <authorList>
            <person name="de Groot N.N."/>
        </authorList>
    </citation>
    <scope>NUCLEOTIDE SEQUENCE [LARGE SCALE GENOMIC DNA]</scope>
    <source>
        <strain evidence="11 12">CGMCC 1.3430</strain>
    </source>
</reference>
<comment type="function">
    <text evidence="6 9">Catalyzes cyclization of the linear tetrapyrrole, hydroxymethylbilane, to the macrocyclic uroporphyrinogen III.</text>
</comment>
<dbReference type="GO" id="GO:0006780">
    <property type="term" value="P:uroporphyrinogen III biosynthetic process"/>
    <property type="evidence" value="ECO:0007669"/>
    <property type="project" value="UniProtKB-UniRule"/>
</dbReference>
<dbReference type="AlphaFoldDB" id="A0A1H4EG90"/>
<gene>
    <name evidence="11" type="ORF">SAMN04488051_10715</name>
</gene>
<name>A0A1H4EG90_ALKAM</name>